<dbReference type="InterPro" id="IPR014710">
    <property type="entry name" value="RmlC-like_jellyroll"/>
</dbReference>
<gene>
    <name evidence="8" type="ORF">OG814_35470</name>
</gene>
<evidence type="ECO:0000256" key="1">
    <source>
        <dbReference type="ARBA" id="ARBA00000085"/>
    </source>
</evidence>
<dbReference type="SUPFAM" id="SSF51206">
    <property type="entry name" value="cAMP-binding domain-like"/>
    <property type="match status" value="1"/>
</dbReference>
<dbReference type="EC" id="2.7.13.3" evidence="2"/>
<keyword evidence="3" id="KW-0808">Transferase</keyword>
<dbReference type="Proteomes" id="UP001622594">
    <property type="component" value="Chromosome"/>
</dbReference>
<feature type="domain" description="Cyclic nucleotide-binding" evidence="6">
    <location>
        <begin position="44"/>
        <end position="124"/>
    </location>
</feature>
<dbReference type="InterPro" id="IPR000595">
    <property type="entry name" value="cNMP-bd_dom"/>
</dbReference>
<evidence type="ECO:0000256" key="5">
    <source>
        <dbReference type="SAM" id="MobiDB-lite"/>
    </source>
</evidence>
<evidence type="ECO:0000256" key="3">
    <source>
        <dbReference type="ARBA" id="ARBA00022777"/>
    </source>
</evidence>
<dbReference type="InterPro" id="IPR003594">
    <property type="entry name" value="HATPase_dom"/>
</dbReference>
<dbReference type="PROSITE" id="PS50109">
    <property type="entry name" value="HIS_KIN"/>
    <property type="match status" value="1"/>
</dbReference>
<dbReference type="SUPFAM" id="SSF55874">
    <property type="entry name" value="ATPase domain of HSP90 chaperone/DNA topoisomerase II/histidine kinase"/>
    <property type="match status" value="1"/>
</dbReference>
<feature type="region of interest" description="Disordered" evidence="5">
    <location>
        <begin position="472"/>
        <end position="517"/>
    </location>
</feature>
<dbReference type="InterPro" id="IPR004358">
    <property type="entry name" value="Sig_transdc_His_kin-like_C"/>
</dbReference>
<dbReference type="Pfam" id="PF00027">
    <property type="entry name" value="cNMP_binding"/>
    <property type="match status" value="1"/>
</dbReference>
<feature type="domain" description="Histidine kinase" evidence="7">
    <location>
        <begin position="302"/>
        <end position="473"/>
    </location>
</feature>
<dbReference type="Gene3D" id="3.30.565.10">
    <property type="entry name" value="Histidine kinase-like ATPase, C-terminal domain"/>
    <property type="match status" value="1"/>
</dbReference>
<dbReference type="PANTHER" id="PTHR43065:SF48">
    <property type="entry name" value="HISTIDINE KINASE"/>
    <property type="match status" value="1"/>
</dbReference>
<keyword evidence="3" id="KW-0418">Kinase</keyword>
<dbReference type="InterPro" id="IPR018490">
    <property type="entry name" value="cNMP-bd_dom_sf"/>
</dbReference>
<dbReference type="Pfam" id="PF02518">
    <property type="entry name" value="HATPase_c"/>
    <property type="match status" value="1"/>
</dbReference>
<comment type="catalytic activity">
    <reaction evidence="1">
        <text>ATP + protein L-histidine = ADP + protein N-phospho-L-histidine.</text>
        <dbReference type="EC" id="2.7.13.3"/>
    </reaction>
</comment>
<accession>A0ABZ1LPL5</accession>
<dbReference type="RefSeq" id="WP_405873811.1">
    <property type="nucleotide sequence ID" value="NZ_CP108188.1"/>
</dbReference>
<organism evidence="8 9">
    <name type="scientific">Streptomyces zaomyceticus</name>
    <dbReference type="NCBI Taxonomy" id="68286"/>
    <lineage>
        <taxon>Bacteria</taxon>
        <taxon>Bacillati</taxon>
        <taxon>Actinomycetota</taxon>
        <taxon>Actinomycetes</taxon>
        <taxon>Kitasatosporales</taxon>
        <taxon>Streptomycetaceae</taxon>
        <taxon>Streptomyces</taxon>
    </lineage>
</organism>
<evidence type="ECO:0000313" key="8">
    <source>
        <dbReference type="EMBL" id="WTR74213.1"/>
    </source>
</evidence>
<evidence type="ECO:0000256" key="4">
    <source>
        <dbReference type="ARBA" id="ARBA00023012"/>
    </source>
</evidence>
<dbReference type="Gene3D" id="2.60.120.10">
    <property type="entry name" value="Jelly Rolls"/>
    <property type="match status" value="1"/>
</dbReference>
<dbReference type="PANTHER" id="PTHR43065">
    <property type="entry name" value="SENSOR HISTIDINE KINASE"/>
    <property type="match status" value="1"/>
</dbReference>
<dbReference type="PROSITE" id="PS50042">
    <property type="entry name" value="CNMP_BINDING_3"/>
    <property type="match status" value="1"/>
</dbReference>
<evidence type="ECO:0000256" key="2">
    <source>
        <dbReference type="ARBA" id="ARBA00012438"/>
    </source>
</evidence>
<dbReference type="EMBL" id="CP108188">
    <property type="protein sequence ID" value="WTR74213.1"/>
    <property type="molecule type" value="Genomic_DNA"/>
</dbReference>
<name>A0ABZ1LPL5_9ACTN</name>
<keyword evidence="8" id="KW-0547">Nucleotide-binding</keyword>
<feature type="compositionally biased region" description="Basic and acidic residues" evidence="5">
    <location>
        <begin position="502"/>
        <end position="517"/>
    </location>
</feature>
<dbReference type="InterPro" id="IPR036890">
    <property type="entry name" value="HATPase_C_sf"/>
</dbReference>
<keyword evidence="4" id="KW-0902">Two-component regulatory system</keyword>
<dbReference type="InterPro" id="IPR005467">
    <property type="entry name" value="His_kinase_dom"/>
</dbReference>
<sequence length="517" mass="56719">MSGQVLPCDRHEIASLFLFEKLSPEQLGRLCAEGHVERFDTGPVYTEGAPATCFYVMIEGTVVLSRRVGGDDVEVSRTSQRGVYAGAMQAYLGDRVPQTYNNSMRVTEPTRFFVLPAESFADIMREWFPMAAHLLEGLFFGSKNTQRAIGQRERLLALGSLSAGLTHELNNPAAAAVRATADLRERVGKMRHKLAIIARGPYSREALAELIEIQERTAERVAKAPVLSPLEASDREDELTDWLEDHGIPEGWRVAPTFVQAGLDADWLEQVAATVAEDVLPGAVGWLNYTVETELLMDEIGDSTNRISHLVDAAKQYAQLDRAPHRDVDVHELLDSTLLMLSGKIGRRVRVVKEYDRSLPDVPAYPAELNQVWTNLIDNAVSAMGGGDGTLTVRTAREGDRLLVEFRDTGPGVPEDIRSRIFDPFFTTKPVGEGTGLGLDISWRIVVSKHHGSLQVESVPGDTRFQVLLPLTAPETESGTGAESETPTTTGDETVAETEAETAARTRTRTETAEEPA</sequence>
<evidence type="ECO:0000259" key="6">
    <source>
        <dbReference type="PROSITE" id="PS50042"/>
    </source>
</evidence>
<dbReference type="SMART" id="SM00387">
    <property type="entry name" value="HATPase_c"/>
    <property type="match status" value="1"/>
</dbReference>
<dbReference type="PRINTS" id="PR00344">
    <property type="entry name" value="BCTRLSENSOR"/>
</dbReference>
<dbReference type="GO" id="GO:0005524">
    <property type="term" value="F:ATP binding"/>
    <property type="evidence" value="ECO:0007669"/>
    <property type="project" value="UniProtKB-KW"/>
</dbReference>
<protein>
    <recommendedName>
        <fullName evidence="2">histidine kinase</fullName>
        <ecNumber evidence="2">2.7.13.3</ecNumber>
    </recommendedName>
</protein>
<feature type="compositionally biased region" description="Low complexity" evidence="5">
    <location>
        <begin position="474"/>
        <end position="493"/>
    </location>
</feature>
<proteinExistence type="predicted"/>
<evidence type="ECO:0000313" key="9">
    <source>
        <dbReference type="Proteomes" id="UP001622594"/>
    </source>
</evidence>
<reference evidence="8 9" key="1">
    <citation type="submission" date="2022-10" db="EMBL/GenBank/DDBJ databases">
        <title>The complete genomes of actinobacterial strains from the NBC collection.</title>
        <authorList>
            <person name="Joergensen T.S."/>
            <person name="Alvarez Arevalo M."/>
            <person name="Sterndorff E.B."/>
            <person name="Faurdal D."/>
            <person name="Vuksanovic O."/>
            <person name="Mourched A.-S."/>
            <person name="Charusanti P."/>
            <person name="Shaw S."/>
            <person name="Blin K."/>
            <person name="Weber T."/>
        </authorList>
    </citation>
    <scope>NUCLEOTIDE SEQUENCE [LARGE SCALE GENOMIC DNA]</scope>
    <source>
        <strain evidence="8 9">NBC_00123</strain>
    </source>
</reference>
<keyword evidence="9" id="KW-1185">Reference proteome</keyword>
<evidence type="ECO:0000259" key="7">
    <source>
        <dbReference type="PROSITE" id="PS50109"/>
    </source>
</evidence>
<keyword evidence="8" id="KW-0067">ATP-binding</keyword>
<dbReference type="Gene3D" id="1.10.287.130">
    <property type="match status" value="1"/>
</dbReference>
<dbReference type="CDD" id="cd00038">
    <property type="entry name" value="CAP_ED"/>
    <property type="match status" value="1"/>
</dbReference>